<evidence type="ECO:0000256" key="5">
    <source>
        <dbReference type="PIRNR" id="PIRNR038994"/>
    </source>
</evidence>
<dbReference type="SUPFAM" id="SSF51338">
    <property type="entry name" value="Composite domain of metallo-dependent hydrolases"/>
    <property type="match status" value="1"/>
</dbReference>
<feature type="binding site" evidence="7">
    <location>
        <position position="136"/>
    </location>
    <ligand>
        <name>substrate</name>
    </ligand>
</feature>
<dbReference type="InterPro" id="IPR006680">
    <property type="entry name" value="Amidohydro-rel"/>
</dbReference>
<dbReference type="OrthoDB" id="9776488at2"/>
<dbReference type="EC" id="3.5.1.25" evidence="10"/>
<keyword evidence="11" id="KW-1185">Reference proteome</keyword>
<dbReference type="PANTHER" id="PTHR11113">
    <property type="entry name" value="N-ACETYLGLUCOSAMINE-6-PHOSPHATE DEACETYLASE"/>
    <property type="match status" value="1"/>
</dbReference>
<evidence type="ECO:0000256" key="7">
    <source>
        <dbReference type="PIRSR" id="PIRSR038994-2"/>
    </source>
</evidence>
<proteinExistence type="inferred from homology"/>
<evidence type="ECO:0000256" key="6">
    <source>
        <dbReference type="PIRSR" id="PIRSR038994-1"/>
    </source>
</evidence>
<dbReference type="InterPro" id="IPR011059">
    <property type="entry name" value="Metal-dep_hydrolase_composite"/>
</dbReference>
<feature type="domain" description="Amidohydrolase-related" evidence="9">
    <location>
        <begin position="46"/>
        <end position="372"/>
    </location>
</feature>
<dbReference type="InterPro" id="IPR003764">
    <property type="entry name" value="GlcNAc_6-P_deAcase"/>
</dbReference>
<feature type="binding site" evidence="8">
    <location>
        <position position="188"/>
    </location>
    <ligand>
        <name>Zn(2+)</name>
        <dbReference type="ChEBI" id="CHEBI:29105"/>
    </ligand>
</feature>
<dbReference type="PIRSF" id="PIRSF038994">
    <property type="entry name" value="NagA"/>
    <property type="match status" value="1"/>
</dbReference>
<dbReference type="Pfam" id="PF01979">
    <property type="entry name" value="Amidohydro_1"/>
    <property type="match status" value="1"/>
</dbReference>
<keyword evidence="3 5" id="KW-0378">Hydrolase</keyword>
<keyword evidence="2 8" id="KW-0479">Metal-binding</keyword>
<gene>
    <name evidence="10" type="primary">nagA</name>
    <name evidence="10" type="ORF">NCTC10166_00784</name>
</gene>
<organism evidence="10 11">
    <name type="scientific">Mesomycoplasma neurolyticum</name>
    <dbReference type="NCBI Taxonomy" id="2120"/>
    <lineage>
        <taxon>Bacteria</taxon>
        <taxon>Bacillati</taxon>
        <taxon>Mycoplasmatota</taxon>
        <taxon>Mycoplasmoidales</taxon>
        <taxon>Metamycoplasmataceae</taxon>
        <taxon>Mesomycoplasma</taxon>
    </lineage>
</organism>
<feature type="binding site" evidence="7">
    <location>
        <position position="246"/>
    </location>
    <ligand>
        <name>substrate</name>
    </ligand>
</feature>
<evidence type="ECO:0000256" key="1">
    <source>
        <dbReference type="ARBA" id="ARBA00010716"/>
    </source>
</evidence>
<protein>
    <submittedName>
        <fullName evidence="10">N-acetylglucosamine-6-phosphate deacetylase</fullName>
        <ecNumber evidence="10">3.5.1.25</ecNumber>
    </submittedName>
</protein>
<accession>A0A449A6E1</accession>
<feature type="binding site" evidence="7">
    <location>
        <begin position="211"/>
        <end position="212"/>
    </location>
    <ligand>
        <name>substrate</name>
    </ligand>
</feature>
<evidence type="ECO:0000313" key="11">
    <source>
        <dbReference type="Proteomes" id="UP000289440"/>
    </source>
</evidence>
<evidence type="ECO:0000256" key="4">
    <source>
        <dbReference type="ARBA" id="ARBA00023277"/>
    </source>
</evidence>
<evidence type="ECO:0000256" key="8">
    <source>
        <dbReference type="PIRSR" id="PIRSR038994-3"/>
    </source>
</evidence>
<dbReference type="GO" id="GO:0008448">
    <property type="term" value="F:N-acetylglucosamine-6-phosphate deacetylase activity"/>
    <property type="evidence" value="ECO:0007669"/>
    <property type="project" value="UniProtKB-EC"/>
</dbReference>
<dbReference type="GO" id="GO:0006046">
    <property type="term" value="P:N-acetylglucosamine catabolic process"/>
    <property type="evidence" value="ECO:0007669"/>
    <property type="project" value="TreeGrafter"/>
</dbReference>
<feature type="binding site" evidence="7">
    <location>
        <position position="219"/>
    </location>
    <ligand>
        <name>substrate</name>
    </ligand>
</feature>
<dbReference type="Gene3D" id="2.30.40.10">
    <property type="entry name" value="Urease, subunit C, domain 1"/>
    <property type="match status" value="1"/>
</dbReference>
<dbReference type="PANTHER" id="PTHR11113:SF14">
    <property type="entry name" value="N-ACETYLGLUCOSAMINE-6-PHOSPHATE DEACETYLASE"/>
    <property type="match status" value="1"/>
</dbReference>
<dbReference type="KEGG" id="mnu:NCTC10166_00784"/>
<feature type="active site" description="Proton donor/acceptor" evidence="6">
    <location>
        <position position="269"/>
    </location>
</feature>
<comment type="similarity">
    <text evidence="1 5">Belongs to the metallo-dependent hydrolases superfamily. NagA family.</text>
</comment>
<dbReference type="Proteomes" id="UP000289440">
    <property type="component" value="Chromosome"/>
</dbReference>
<dbReference type="InterPro" id="IPR032466">
    <property type="entry name" value="Metal_Hydrolase"/>
</dbReference>
<comment type="cofactor">
    <cofactor evidence="8">
        <name>a divalent metal cation</name>
        <dbReference type="ChEBI" id="CHEBI:60240"/>
    </cofactor>
    <text evidence="8">Binds 1 divalent metal cation per subunit.</text>
</comment>
<evidence type="ECO:0000259" key="9">
    <source>
        <dbReference type="Pfam" id="PF01979"/>
    </source>
</evidence>
<dbReference type="SUPFAM" id="SSF51556">
    <property type="entry name" value="Metallo-dependent hydrolases"/>
    <property type="match status" value="1"/>
</dbReference>
<evidence type="ECO:0000313" key="10">
    <source>
        <dbReference type="EMBL" id="VEU59798.1"/>
    </source>
</evidence>
<dbReference type="AlphaFoldDB" id="A0A449A6E1"/>
<reference evidence="10 11" key="1">
    <citation type="submission" date="2019-01" db="EMBL/GenBank/DDBJ databases">
        <authorList>
            <consortium name="Pathogen Informatics"/>
        </authorList>
    </citation>
    <scope>NUCLEOTIDE SEQUENCE [LARGE SCALE GENOMIC DNA]</scope>
    <source>
        <strain evidence="10 11">NCTC10166</strain>
    </source>
</reference>
<sequence>MIYKNALITTKDEQFLGYLEVDDKGTIIKIGRGTTNKKGIDCKKLILMPAFIDSHTHGGYGFSFQEIVNENWQNKLENYLEKIHQHEGVAAVNITTVTDTWENILKISKNLLNLKNTSILNWYLEGPFISKEKKGAHKEELIIPIEEKHLNELNLNKKIKSIIAIAPENNNNELLKKFKKHFYYTIGHSNCYDFSKKFNLNTFDFFTHFYNGCSSFDHRQESLVNTILNNKLSKNFLVEFISDGIHTTKEIINFTYKNIDKNNLIIISDSLSPKGLENGDYWLGPLEITKKNDIFYLKNQNKIAGSGMPYNKILNVFHKATNCTWSEMVLFSSYNIAKKFKKTNKFGTLKLNQKGNFVLIDKNFNIKMSFINNKHYTNEN</sequence>
<evidence type="ECO:0000256" key="3">
    <source>
        <dbReference type="ARBA" id="ARBA00022801"/>
    </source>
</evidence>
<dbReference type="GO" id="GO:0046872">
    <property type="term" value="F:metal ion binding"/>
    <property type="evidence" value="ECO:0007669"/>
    <property type="project" value="UniProtKB-KW"/>
</dbReference>
<feature type="binding site" evidence="8">
    <location>
        <position position="208"/>
    </location>
    <ligand>
        <name>Zn(2+)</name>
        <dbReference type="ChEBI" id="CHEBI:29105"/>
    </ligand>
</feature>
<dbReference type="EMBL" id="LR214951">
    <property type="protein sequence ID" value="VEU59798.1"/>
    <property type="molecule type" value="Genomic_DNA"/>
</dbReference>
<feature type="binding site" evidence="7">
    <location>
        <begin position="303"/>
        <end position="305"/>
    </location>
    <ligand>
        <name>substrate</name>
    </ligand>
</feature>
<feature type="binding site" evidence="8">
    <location>
        <position position="125"/>
    </location>
    <ligand>
        <name>Zn(2+)</name>
        <dbReference type="ChEBI" id="CHEBI:29105"/>
    </ligand>
</feature>
<keyword evidence="4 5" id="KW-0119">Carbohydrate metabolism</keyword>
<name>A0A449A6E1_9BACT</name>
<dbReference type="Gene3D" id="3.20.20.140">
    <property type="entry name" value="Metal-dependent hydrolases"/>
    <property type="match status" value="1"/>
</dbReference>
<evidence type="ECO:0000256" key="2">
    <source>
        <dbReference type="ARBA" id="ARBA00022723"/>
    </source>
</evidence>
<dbReference type="RefSeq" id="WP_129720164.1">
    <property type="nucleotide sequence ID" value="NZ_LR214951.1"/>
</dbReference>